<evidence type="ECO:0000313" key="3">
    <source>
        <dbReference type="EnsemblProtists" id="EOD31011"/>
    </source>
</evidence>
<dbReference type="Pfam" id="PF01205">
    <property type="entry name" value="Impact_N"/>
    <property type="match status" value="1"/>
</dbReference>
<accession>A0A0D3K5H6</accession>
<dbReference type="eggNOG" id="KOG3299">
    <property type="taxonomic scope" value="Eukaryota"/>
</dbReference>
<evidence type="ECO:0000259" key="2">
    <source>
        <dbReference type="Pfam" id="PF01205"/>
    </source>
</evidence>
<dbReference type="GeneID" id="17276284"/>
<dbReference type="KEGG" id="ehx:EMIHUDRAFT_203080"/>
<dbReference type="RefSeq" id="XP_005783440.1">
    <property type="nucleotide sequence ID" value="XM_005783383.1"/>
</dbReference>
<dbReference type="PaxDb" id="2903-EOD31011"/>
<dbReference type="GO" id="GO:0006446">
    <property type="term" value="P:regulation of translational initiation"/>
    <property type="evidence" value="ECO:0007669"/>
    <property type="project" value="TreeGrafter"/>
</dbReference>
<dbReference type="PANTHER" id="PTHR16301:SF25">
    <property type="entry name" value="PROTEIN IMPACT"/>
    <property type="match status" value="1"/>
</dbReference>
<dbReference type="InterPro" id="IPR001498">
    <property type="entry name" value="Impact_N"/>
</dbReference>
<dbReference type="InterPro" id="IPR023582">
    <property type="entry name" value="Impact"/>
</dbReference>
<protein>
    <recommendedName>
        <fullName evidence="2">Impact N-terminal domain-containing protein</fullName>
    </recommendedName>
</protein>
<dbReference type="AlphaFoldDB" id="A0A0D3K5H6"/>
<dbReference type="GO" id="GO:0005737">
    <property type="term" value="C:cytoplasm"/>
    <property type="evidence" value="ECO:0007669"/>
    <property type="project" value="TreeGrafter"/>
</dbReference>
<dbReference type="HOGENOM" id="CLU_045276_1_0_1"/>
<dbReference type="SUPFAM" id="SSF54211">
    <property type="entry name" value="Ribosomal protein S5 domain 2-like"/>
    <property type="match status" value="1"/>
</dbReference>
<evidence type="ECO:0000256" key="1">
    <source>
        <dbReference type="ARBA" id="ARBA00007665"/>
    </source>
</evidence>
<feature type="domain" description="Impact N-terminal" evidence="2">
    <location>
        <begin position="114"/>
        <end position="199"/>
    </location>
</feature>
<sequence length="222" mass="23595">MSEDDAAAAAQELEALQAIYGDDAGDAPVRLEIASPSEWRFRLGADAILEVFVPRDYPSLQAPTPVLHAPRLGDRASALVDQLLELYEGAEARHMHTNGLTLKHSTALSYVSWVLSHLLSDRKIAAASHNMVAYSFVDASSGVRVFDNDDDGEGGSGAKLASTIDNKGARDVIVVVSRWFGGVHLGPARFKHIASVAGALLEEQGYCRGRTGGASRGNKKGA</sequence>
<proteinExistence type="inferred from homology"/>
<dbReference type="Gene3D" id="3.30.230.30">
    <property type="entry name" value="Impact, N-terminal domain"/>
    <property type="match status" value="1"/>
</dbReference>
<dbReference type="PANTHER" id="PTHR16301">
    <property type="entry name" value="IMPACT-RELATED"/>
    <property type="match status" value="1"/>
</dbReference>
<evidence type="ECO:0000313" key="4">
    <source>
        <dbReference type="Proteomes" id="UP000013827"/>
    </source>
</evidence>
<dbReference type="EnsemblProtists" id="EOD31011">
    <property type="protein sequence ID" value="EOD31011"/>
    <property type="gene ID" value="EMIHUDRAFT_203080"/>
</dbReference>
<dbReference type="InterPro" id="IPR036956">
    <property type="entry name" value="Impact_N_sf"/>
</dbReference>
<dbReference type="GO" id="GO:0140469">
    <property type="term" value="P:GCN2-mediated signaling"/>
    <property type="evidence" value="ECO:0007669"/>
    <property type="project" value="TreeGrafter"/>
</dbReference>
<reference evidence="3" key="2">
    <citation type="submission" date="2024-10" db="UniProtKB">
        <authorList>
            <consortium name="EnsemblProtists"/>
        </authorList>
    </citation>
    <scope>IDENTIFICATION</scope>
</reference>
<dbReference type="Proteomes" id="UP000013827">
    <property type="component" value="Unassembled WGS sequence"/>
</dbReference>
<name>A0A0D3K5H6_EMIH1</name>
<reference evidence="4" key="1">
    <citation type="journal article" date="2013" name="Nature">
        <title>Pan genome of the phytoplankton Emiliania underpins its global distribution.</title>
        <authorList>
            <person name="Read B.A."/>
            <person name="Kegel J."/>
            <person name="Klute M.J."/>
            <person name="Kuo A."/>
            <person name="Lefebvre S.C."/>
            <person name="Maumus F."/>
            <person name="Mayer C."/>
            <person name="Miller J."/>
            <person name="Monier A."/>
            <person name="Salamov A."/>
            <person name="Young J."/>
            <person name="Aguilar M."/>
            <person name="Claverie J.M."/>
            <person name="Frickenhaus S."/>
            <person name="Gonzalez K."/>
            <person name="Herman E.K."/>
            <person name="Lin Y.C."/>
            <person name="Napier J."/>
            <person name="Ogata H."/>
            <person name="Sarno A.F."/>
            <person name="Shmutz J."/>
            <person name="Schroeder D."/>
            <person name="de Vargas C."/>
            <person name="Verret F."/>
            <person name="von Dassow P."/>
            <person name="Valentin K."/>
            <person name="Van de Peer Y."/>
            <person name="Wheeler G."/>
            <person name="Dacks J.B."/>
            <person name="Delwiche C.F."/>
            <person name="Dyhrman S.T."/>
            <person name="Glockner G."/>
            <person name="John U."/>
            <person name="Richards T."/>
            <person name="Worden A.Z."/>
            <person name="Zhang X."/>
            <person name="Grigoriev I.V."/>
            <person name="Allen A.E."/>
            <person name="Bidle K."/>
            <person name="Borodovsky M."/>
            <person name="Bowler C."/>
            <person name="Brownlee C."/>
            <person name="Cock J.M."/>
            <person name="Elias M."/>
            <person name="Gladyshev V.N."/>
            <person name="Groth M."/>
            <person name="Guda C."/>
            <person name="Hadaegh A."/>
            <person name="Iglesias-Rodriguez M.D."/>
            <person name="Jenkins J."/>
            <person name="Jones B.M."/>
            <person name="Lawson T."/>
            <person name="Leese F."/>
            <person name="Lindquist E."/>
            <person name="Lobanov A."/>
            <person name="Lomsadze A."/>
            <person name="Malik S.B."/>
            <person name="Marsh M.E."/>
            <person name="Mackinder L."/>
            <person name="Mock T."/>
            <person name="Mueller-Roeber B."/>
            <person name="Pagarete A."/>
            <person name="Parker M."/>
            <person name="Probert I."/>
            <person name="Quesneville H."/>
            <person name="Raines C."/>
            <person name="Rensing S.A."/>
            <person name="Riano-Pachon D.M."/>
            <person name="Richier S."/>
            <person name="Rokitta S."/>
            <person name="Shiraiwa Y."/>
            <person name="Soanes D.M."/>
            <person name="van der Giezen M."/>
            <person name="Wahlund T.M."/>
            <person name="Williams B."/>
            <person name="Wilson W."/>
            <person name="Wolfe G."/>
            <person name="Wurch L.L."/>
        </authorList>
    </citation>
    <scope>NUCLEOTIDE SEQUENCE</scope>
</reference>
<dbReference type="InterPro" id="IPR016135">
    <property type="entry name" value="UBQ-conjugating_enzyme/RWD"/>
</dbReference>
<dbReference type="SUPFAM" id="SSF54495">
    <property type="entry name" value="UBC-like"/>
    <property type="match status" value="1"/>
</dbReference>
<comment type="similarity">
    <text evidence="1">Belongs to the IMPACT family.</text>
</comment>
<organism evidence="3 4">
    <name type="scientific">Emiliania huxleyi (strain CCMP1516)</name>
    <dbReference type="NCBI Taxonomy" id="280463"/>
    <lineage>
        <taxon>Eukaryota</taxon>
        <taxon>Haptista</taxon>
        <taxon>Haptophyta</taxon>
        <taxon>Prymnesiophyceae</taxon>
        <taxon>Isochrysidales</taxon>
        <taxon>Noelaerhabdaceae</taxon>
        <taxon>Emiliania</taxon>
    </lineage>
</organism>
<dbReference type="InterPro" id="IPR020568">
    <property type="entry name" value="Ribosomal_Su5_D2-typ_SF"/>
</dbReference>
<dbReference type="Gene3D" id="3.10.110.10">
    <property type="entry name" value="Ubiquitin Conjugating Enzyme"/>
    <property type="match status" value="1"/>
</dbReference>
<keyword evidence="4" id="KW-1185">Reference proteome</keyword>